<dbReference type="Gene3D" id="3.30.40.10">
    <property type="entry name" value="Zinc/RING finger domain, C3HC4 (zinc finger)"/>
    <property type="match status" value="1"/>
</dbReference>
<dbReference type="Pfam" id="PF13445">
    <property type="entry name" value="zf-RING_UBOX"/>
    <property type="match status" value="1"/>
</dbReference>
<dbReference type="InterPro" id="IPR017907">
    <property type="entry name" value="Znf_RING_CS"/>
</dbReference>
<dbReference type="GO" id="GO:0061630">
    <property type="term" value="F:ubiquitin protein ligase activity"/>
    <property type="evidence" value="ECO:0007669"/>
    <property type="project" value="InterPro"/>
</dbReference>
<accession>A0A093TG88</accession>
<evidence type="ECO:0000259" key="5">
    <source>
        <dbReference type="PROSITE" id="PS50089"/>
    </source>
</evidence>
<dbReference type="InterPro" id="IPR013083">
    <property type="entry name" value="Znf_RING/FYVE/PHD"/>
</dbReference>
<evidence type="ECO:0000256" key="3">
    <source>
        <dbReference type="ARBA" id="ARBA00022833"/>
    </source>
</evidence>
<dbReference type="SUPFAM" id="SSF57850">
    <property type="entry name" value="RING/U-box"/>
    <property type="match status" value="1"/>
</dbReference>
<keyword evidence="7" id="KW-1185">Reference proteome</keyword>
<dbReference type="InterPro" id="IPR027370">
    <property type="entry name" value="Znf-RING_euk"/>
</dbReference>
<feature type="domain" description="RING-type" evidence="5">
    <location>
        <begin position="17"/>
        <end position="60"/>
    </location>
</feature>
<sequence>QEALQIWQHSDHSGFSCPICLQTATLPVETNCGHSFCGSCLITYWKQSPWLAAITCPLCRQKVVLLDNISCEKQQDNPCKQIVHDIRDYNKRFSGQPRP</sequence>
<dbReference type="GO" id="GO:0008270">
    <property type="term" value="F:zinc ion binding"/>
    <property type="evidence" value="ECO:0007669"/>
    <property type="project" value="UniProtKB-KW"/>
</dbReference>
<keyword evidence="1" id="KW-0479">Metal-binding</keyword>
<dbReference type="PROSITE" id="PS00518">
    <property type="entry name" value="ZF_RING_1"/>
    <property type="match status" value="1"/>
</dbReference>
<protein>
    <submittedName>
        <fullName evidence="6">E3 ubiquitin-protein ligase RNF170</fullName>
    </submittedName>
</protein>
<dbReference type="InterPro" id="IPR001841">
    <property type="entry name" value="Znf_RING"/>
</dbReference>
<dbReference type="EMBL" id="KL437776">
    <property type="protein sequence ID" value="KFW93359.1"/>
    <property type="molecule type" value="Genomic_DNA"/>
</dbReference>
<dbReference type="InterPro" id="IPR038896">
    <property type="entry name" value="RNF170"/>
</dbReference>
<evidence type="ECO:0000256" key="1">
    <source>
        <dbReference type="ARBA" id="ARBA00022723"/>
    </source>
</evidence>
<evidence type="ECO:0000256" key="2">
    <source>
        <dbReference type="ARBA" id="ARBA00022771"/>
    </source>
</evidence>
<dbReference type="PANTHER" id="PTHR22894:SF2">
    <property type="entry name" value="RING-TYPE DOMAIN-CONTAINING PROTEIN"/>
    <property type="match status" value="1"/>
</dbReference>
<proteinExistence type="predicted"/>
<keyword evidence="2 4" id="KW-0863">Zinc-finger</keyword>
<evidence type="ECO:0000313" key="7">
    <source>
        <dbReference type="Proteomes" id="UP000053238"/>
    </source>
</evidence>
<evidence type="ECO:0000256" key="4">
    <source>
        <dbReference type="PROSITE-ProRule" id="PRU00175"/>
    </source>
</evidence>
<feature type="non-terminal residue" evidence="6">
    <location>
        <position position="99"/>
    </location>
</feature>
<keyword evidence="3" id="KW-0862">Zinc</keyword>
<dbReference type="AlphaFoldDB" id="A0A093TG88"/>
<dbReference type="PANTHER" id="PTHR22894">
    <property type="entry name" value="RING-TYPE DOMAIN-CONTAINING PROTEIN"/>
    <property type="match status" value="1"/>
</dbReference>
<gene>
    <name evidence="6" type="ORF">N336_07372</name>
</gene>
<reference evidence="6 7" key="1">
    <citation type="submission" date="2014-04" db="EMBL/GenBank/DDBJ databases">
        <title>Genome evolution of avian class.</title>
        <authorList>
            <person name="Zhang G."/>
            <person name="Li C."/>
        </authorList>
    </citation>
    <scope>NUCLEOTIDE SEQUENCE [LARGE SCALE GENOMIC DNA]</scope>
    <source>
        <strain evidence="6">BGI_N336</strain>
    </source>
</reference>
<name>A0A093TG88_PHACA</name>
<dbReference type="PROSITE" id="PS50089">
    <property type="entry name" value="ZF_RING_2"/>
    <property type="match status" value="1"/>
</dbReference>
<dbReference type="SMART" id="SM00184">
    <property type="entry name" value="RING"/>
    <property type="match status" value="1"/>
</dbReference>
<dbReference type="Proteomes" id="UP000053238">
    <property type="component" value="Unassembled WGS sequence"/>
</dbReference>
<organism evidence="6 7">
    <name type="scientific">Phalacrocorax carbo</name>
    <name type="common">Great cormorant</name>
    <name type="synonym">Pelecanus carbo</name>
    <dbReference type="NCBI Taxonomy" id="9209"/>
    <lineage>
        <taxon>Eukaryota</taxon>
        <taxon>Metazoa</taxon>
        <taxon>Chordata</taxon>
        <taxon>Craniata</taxon>
        <taxon>Vertebrata</taxon>
        <taxon>Euteleostomi</taxon>
        <taxon>Archelosauria</taxon>
        <taxon>Archosauria</taxon>
        <taxon>Dinosauria</taxon>
        <taxon>Saurischia</taxon>
        <taxon>Theropoda</taxon>
        <taxon>Coelurosauria</taxon>
        <taxon>Aves</taxon>
        <taxon>Neognathae</taxon>
        <taxon>Neoaves</taxon>
        <taxon>Aequornithes</taxon>
        <taxon>Suliformes</taxon>
        <taxon>Phalacrocoracidae</taxon>
        <taxon>Phalacrocorax</taxon>
    </lineage>
</organism>
<feature type="non-terminal residue" evidence="6">
    <location>
        <position position="1"/>
    </location>
</feature>
<evidence type="ECO:0000313" key="6">
    <source>
        <dbReference type="EMBL" id="KFW93359.1"/>
    </source>
</evidence>